<evidence type="ECO:0000256" key="5">
    <source>
        <dbReference type="ARBA" id="ARBA00023136"/>
    </source>
</evidence>
<dbReference type="GO" id="GO:0005886">
    <property type="term" value="C:plasma membrane"/>
    <property type="evidence" value="ECO:0007669"/>
    <property type="project" value="UniProtKB-SubCell"/>
</dbReference>
<reference evidence="7 8" key="1">
    <citation type="journal article" date="2011" name="J. Bacteriol.">
        <title>Genome sequence of Methyloversatilis universalis FAM5T, a methylotrophic representative of the order Rhodocyclales.</title>
        <authorList>
            <person name="Kittichotirat W."/>
            <person name="Good N.M."/>
            <person name="Hall R."/>
            <person name="Bringel F."/>
            <person name="Lajus A."/>
            <person name="Medigue C."/>
            <person name="Smalley N.E."/>
            <person name="Beck D."/>
            <person name="Bumgarner R."/>
            <person name="Vuilleumier S."/>
            <person name="Kalyuzhnaya M.G."/>
        </authorList>
    </citation>
    <scope>NUCLEOTIDE SEQUENCE [LARGE SCALE GENOMIC DNA]</scope>
    <source>
        <strain evidence="8">ATCC BAA-1314 / JCM 13912 / FAM5</strain>
    </source>
</reference>
<evidence type="ECO:0000313" key="8">
    <source>
        <dbReference type="Proteomes" id="UP000005019"/>
    </source>
</evidence>
<accession>F5RCR9</accession>
<feature type="transmembrane region" description="Helical" evidence="6">
    <location>
        <begin position="112"/>
        <end position="140"/>
    </location>
</feature>
<feature type="transmembrane region" description="Helical" evidence="6">
    <location>
        <begin position="34"/>
        <end position="55"/>
    </location>
</feature>
<keyword evidence="8" id="KW-1185">Reference proteome</keyword>
<feature type="transmembrane region" description="Helical" evidence="6">
    <location>
        <begin position="245"/>
        <end position="265"/>
    </location>
</feature>
<feature type="transmembrane region" description="Helical" evidence="6">
    <location>
        <begin position="491"/>
        <end position="513"/>
    </location>
</feature>
<feature type="transmembrane region" description="Helical" evidence="6">
    <location>
        <begin position="358"/>
        <end position="380"/>
    </location>
</feature>
<evidence type="ECO:0000256" key="6">
    <source>
        <dbReference type="SAM" id="Phobius"/>
    </source>
</evidence>
<dbReference type="RefSeq" id="WP_008061377.1">
    <property type="nucleotide sequence ID" value="NZ_AFHG01000049.1"/>
</dbReference>
<dbReference type="PANTHER" id="PTHR42770">
    <property type="entry name" value="AMINO ACID TRANSPORTER-RELATED"/>
    <property type="match status" value="1"/>
</dbReference>
<gene>
    <name evidence="7" type="ORF">METUNv1_02074</name>
</gene>
<feature type="transmembrane region" description="Helical" evidence="6">
    <location>
        <begin position="546"/>
        <end position="566"/>
    </location>
</feature>
<dbReference type="GO" id="GO:0022857">
    <property type="term" value="F:transmembrane transporter activity"/>
    <property type="evidence" value="ECO:0007669"/>
    <property type="project" value="InterPro"/>
</dbReference>
<comment type="caution">
    <text evidence="7">The sequence shown here is derived from an EMBL/GenBank/DDBJ whole genome shotgun (WGS) entry which is preliminary data.</text>
</comment>
<feature type="transmembrane region" description="Helical" evidence="6">
    <location>
        <begin position="466"/>
        <end position="485"/>
    </location>
</feature>
<feature type="transmembrane region" description="Helical" evidence="6">
    <location>
        <begin position="328"/>
        <end position="346"/>
    </location>
</feature>
<dbReference type="AlphaFoldDB" id="F5RCR9"/>
<dbReference type="Gene3D" id="1.20.1740.10">
    <property type="entry name" value="Amino acid/polyamine transporter I"/>
    <property type="match status" value="1"/>
</dbReference>
<evidence type="ECO:0000256" key="3">
    <source>
        <dbReference type="ARBA" id="ARBA00022692"/>
    </source>
</evidence>
<feature type="transmembrane region" description="Helical" evidence="6">
    <location>
        <begin position="286"/>
        <end position="308"/>
    </location>
</feature>
<organism evidence="7 8">
    <name type="scientific">Methyloversatilis universalis (strain ATCC BAA-1314 / DSM 25237 / JCM 13912 / CCUG 52030 / FAM5)</name>
    <dbReference type="NCBI Taxonomy" id="1000565"/>
    <lineage>
        <taxon>Bacteria</taxon>
        <taxon>Pseudomonadati</taxon>
        <taxon>Pseudomonadota</taxon>
        <taxon>Betaproteobacteria</taxon>
        <taxon>Nitrosomonadales</taxon>
        <taxon>Sterolibacteriaceae</taxon>
        <taxon>Methyloversatilis</taxon>
    </lineage>
</organism>
<evidence type="ECO:0000256" key="1">
    <source>
        <dbReference type="ARBA" id="ARBA00004651"/>
    </source>
</evidence>
<dbReference type="Proteomes" id="UP000005019">
    <property type="component" value="Unassembled WGS sequence"/>
</dbReference>
<evidence type="ECO:0000313" key="7">
    <source>
        <dbReference type="EMBL" id="EGK71570.1"/>
    </source>
</evidence>
<feature type="transmembrane region" description="Helical" evidence="6">
    <location>
        <begin position="160"/>
        <end position="183"/>
    </location>
</feature>
<sequence>MSSNADVIGSVSGGASASRAENAALHRKIDWTGAFWVASGVPALVLFSIGAIAATVGKPSWLVWTLSIGFGFIQAFTYAEIAGLFPHKSGGASVYGAVAWVRYSKLIAPVSVWCNWFAWSPVLAIGSGLAAGYILGALFPADAAINTWQLTLVDLSSIKAGLSLRINATFLVGVVILLAVFAIQHGGILRSARTTMVLGVVALIPLMLIALVPLLTGDLPSSHFSPMLPIARDAQGLVIDGAWDMAGITLMAGGLFIAAWSTYGFETAVCYTREFKDPKKDTFKAIFYSGLLCIVVFTLVPLAFQGHLGLGEVVTPPVVEADGTVSTPAVYSGMLAPEIYSGMGVANVMSHMVGGGEFVANVLVVMLVLAVLLSIMTSMAGSSRTLYQASVDGWLPRYLSHVNEHGAPTHAMWTDLGFNLILLLMSDYVFVLACSNVGYIMFNFLNLNSGWIHRIDRPDWERPFKAPKIVLGLGVILGFVNLSLMGLGADIYGAGTLTAGLVFASLIIPVFLYRHYVQDKGQFPDAMLEDMHLGDALPKGGKRAGILPYVTLAAGVVVVIVAHNLAVY</sequence>
<keyword evidence="4 6" id="KW-1133">Transmembrane helix</keyword>
<dbReference type="Pfam" id="PF13520">
    <property type="entry name" value="AA_permease_2"/>
    <property type="match status" value="1"/>
</dbReference>
<dbReference type="PIRSF" id="PIRSF006060">
    <property type="entry name" value="AA_transporter"/>
    <property type="match status" value="1"/>
</dbReference>
<evidence type="ECO:0000256" key="4">
    <source>
        <dbReference type="ARBA" id="ARBA00022989"/>
    </source>
</evidence>
<dbReference type="InterPro" id="IPR050367">
    <property type="entry name" value="APC_superfamily"/>
</dbReference>
<name>F5RCR9_METUF</name>
<dbReference type="PANTHER" id="PTHR42770:SF11">
    <property type="entry name" value="INNER MEMBRANE TRANSPORT PROTEIN YBAT"/>
    <property type="match status" value="1"/>
</dbReference>
<keyword evidence="5 6" id="KW-0472">Membrane</keyword>
<comment type="subcellular location">
    <subcellularLocation>
        <location evidence="1">Cell membrane</location>
        <topology evidence="1">Multi-pass membrane protein</topology>
    </subcellularLocation>
</comment>
<dbReference type="OrthoDB" id="9762947at2"/>
<dbReference type="EMBL" id="AFHG01000049">
    <property type="protein sequence ID" value="EGK71570.1"/>
    <property type="molecule type" value="Genomic_DNA"/>
</dbReference>
<feature type="transmembrane region" description="Helical" evidence="6">
    <location>
        <begin position="61"/>
        <end position="79"/>
    </location>
</feature>
<proteinExistence type="predicted"/>
<dbReference type="InterPro" id="IPR002293">
    <property type="entry name" value="AA/rel_permease1"/>
</dbReference>
<feature type="transmembrane region" description="Helical" evidence="6">
    <location>
        <begin position="420"/>
        <end position="445"/>
    </location>
</feature>
<dbReference type="STRING" id="1000565.METUNv1_02074"/>
<evidence type="ECO:0000256" key="2">
    <source>
        <dbReference type="ARBA" id="ARBA00022475"/>
    </source>
</evidence>
<keyword evidence="3 6" id="KW-0812">Transmembrane</keyword>
<feature type="transmembrane region" description="Helical" evidence="6">
    <location>
        <begin position="195"/>
        <end position="215"/>
    </location>
</feature>
<keyword evidence="2" id="KW-1003">Cell membrane</keyword>
<dbReference type="eggNOG" id="COG0531">
    <property type="taxonomic scope" value="Bacteria"/>
</dbReference>
<protein>
    <submittedName>
        <fullName evidence="7">Amino acid permease-associated region</fullName>
    </submittedName>
</protein>